<feature type="coiled-coil region" evidence="1">
    <location>
        <begin position="98"/>
        <end position="125"/>
    </location>
</feature>
<dbReference type="AlphaFoldDB" id="A0A2Z3YW04"/>
<proteinExistence type="predicted"/>
<name>A0A2Z3YW04_9CORY</name>
<protein>
    <submittedName>
        <fullName evidence="3">Uncharacterized protein</fullName>
    </submittedName>
</protein>
<gene>
    <name evidence="3" type="ORF">Csp1_19860</name>
</gene>
<evidence type="ECO:0000256" key="1">
    <source>
        <dbReference type="SAM" id="Coils"/>
    </source>
</evidence>
<dbReference type="KEGG" id="cpre:Csp1_19860"/>
<organism evidence="3 4">
    <name type="scientific">Corynebacterium provencense</name>
    <dbReference type="NCBI Taxonomy" id="1737425"/>
    <lineage>
        <taxon>Bacteria</taxon>
        <taxon>Bacillati</taxon>
        <taxon>Actinomycetota</taxon>
        <taxon>Actinomycetes</taxon>
        <taxon>Mycobacteriales</taxon>
        <taxon>Corynebacteriaceae</taxon>
        <taxon>Corynebacterium</taxon>
    </lineage>
</organism>
<sequence>MFSNKSSSTEIKTKRRQPGRYSPNLPNFFLSLVIAFITTIALGWLLFWCVSQLAGYDTSLLPFQFSGVPATEIYDLARTTVLIAGFLAGIFAIVYSYRKQKVEEANSLREDSKELSRRYQDASAQLGHEQAAVRLAGVYALARLADDWTEQKQQCVDVLCAYIRLSSSDIEKVDPSDEVVRRAIFDQISIHCSRDLANDSSWRNLRIDLSKSVVHDISWFGLIFSELIMDNAVILGNLSLHSCTVRKRMSFSSATVKGQLSIRVSGTNSCWLDHIHVKPGASVYYQTYGSNLVRLYSPSIKIDRKASMIVSVADSSPDKLYILSDSQISGTLRFDGTGDGCETGAIRVGRIKTPGEGVVVYRDLLLEKKDIVKPAISSPGEYKAARFWASEPQVVPEDELY</sequence>
<keyword evidence="2" id="KW-0812">Transmembrane</keyword>
<evidence type="ECO:0000256" key="2">
    <source>
        <dbReference type="SAM" id="Phobius"/>
    </source>
</evidence>
<keyword evidence="2" id="KW-0472">Membrane</keyword>
<reference evidence="4" key="1">
    <citation type="submission" date="2017-11" db="EMBL/GenBank/DDBJ databases">
        <title>Otitis media/interna in a cat caused by the recently described species Corynebacterium provencense.</title>
        <authorList>
            <person name="Kittl S."/>
            <person name="Brodard I."/>
            <person name="Rychener L."/>
            <person name="Jores J."/>
            <person name="Roosje P."/>
            <person name="Gobeli Brawand S."/>
        </authorList>
    </citation>
    <scope>NUCLEOTIDE SEQUENCE [LARGE SCALE GENOMIC DNA]</scope>
    <source>
        <strain evidence="4">17KM38</strain>
    </source>
</reference>
<dbReference type="EMBL" id="CP024988">
    <property type="protein sequence ID" value="AWT26754.1"/>
    <property type="molecule type" value="Genomic_DNA"/>
</dbReference>
<feature type="transmembrane region" description="Helical" evidence="2">
    <location>
        <begin position="76"/>
        <end position="97"/>
    </location>
</feature>
<evidence type="ECO:0000313" key="3">
    <source>
        <dbReference type="EMBL" id="AWT26754.1"/>
    </source>
</evidence>
<accession>A0A2Z3YW04</accession>
<keyword evidence="2" id="KW-1133">Transmembrane helix</keyword>
<feature type="transmembrane region" description="Helical" evidence="2">
    <location>
        <begin position="28"/>
        <end position="56"/>
    </location>
</feature>
<keyword evidence="1" id="KW-0175">Coiled coil</keyword>
<dbReference type="Proteomes" id="UP000247696">
    <property type="component" value="Chromosome"/>
</dbReference>
<keyword evidence="4" id="KW-1185">Reference proteome</keyword>
<evidence type="ECO:0000313" key="4">
    <source>
        <dbReference type="Proteomes" id="UP000247696"/>
    </source>
</evidence>